<dbReference type="InterPro" id="IPR050259">
    <property type="entry name" value="SDR"/>
</dbReference>
<accession>A0A0R1UGH4</accession>
<dbReference type="EC" id="1.1.1.304" evidence="3"/>
<evidence type="ECO:0000256" key="4">
    <source>
        <dbReference type="ARBA" id="ARBA00016110"/>
    </source>
</evidence>
<evidence type="ECO:0000256" key="10">
    <source>
        <dbReference type="PIRSR" id="PIRSR614007-1"/>
    </source>
</evidence>
<dbReference type="EMBL" id="AZFK01000004">
    <property type="protein sequence ID" value="KRL92497.1"/>
    <property type="molecule type" value="Genomic_DNA"/>
</dbReference>
<comment type="function">
    <text evidence="1">Catalyzes the irreversible reduction of 2,3-butanediol to (S)-acetoin in the presence of NADH.</text>
</comment>
<dbReference type="InterPro" id="IPR020904">
    <property type="entry name" value="Sc_DH/Rdtase_CS"/>
</dbReference>
<protein>
    <recommendedName>
        <fullName evidence="4">Diacetyl reductase [(S)-acetoin forming]</fullName>
        <ecNumber evidence="3">1.1.1.304</ecNumber>
    </recommendedName>
    <alternativeName>
        <fullName evidence="7">Acetoin(diacetyl) reductase</fullName>
    </alternativeName>
    <alternativeName>
        <fullName evidence="8">Meso-2,3-butanediol dehydrogenase</fullName>
    </alternativeName>
</protein>
<feature type="active site" description="Proton acceptor" evidence="10">
    <location>
        <position position="157"/>
    </location>
</feature>
<evidence type="ECO:0000313" key="14">
    <source>
        <dbReference type="EMBL" id="KRL92497.1"/>
    </source>
</evidence>
<dbReference type="PANTHER" id="PTHR42879">
    <property type="entry name" value="3-OXOACYL-(ACYL-CARRIER-PROTEIN) REDUCTASE"/>
    <property type="match status" value="1"/>
</dbReference>
<comment type="catalytic activity">
    <reaction evidence="9">
        <text>(S)-acetoin + NAD(+) = diacetyl + NADH + H(+)</text>
        <dbReference type="Rhea" id="RHEA:27286"/>
        <dbReference type="ChEBI" id="CHEBI:15378"/>
        <dbReference type="ChEBI" id="CHEBI:15687"/>
        <dbReference type="ChEBI" id="CHEBI:16583"/>
        <dbReference type="ChEBI" id="CHEBI:57540"/>
        <dbReference type="ChEBI" id="CHEBI:57945"/>
        <dbReference type="EC" id="1.1.1.304"/>
    </reaction>
</comment>
<evidence type="ECO:0000256" key="9">
    <source>
        <dbReference type="ARBA" id="ARBA00047315"/>
    </source>
</evidence>
<evidence type="ECO:0000256" key="8">
    <source>
        <dbReference type="ARBA" id="ARBA00031758"/>
    </source>
</evidence>
<dbReference type="NCBIfam" id="NF006394">
    <property type="entry name" value="PRK08643.1"/>
    <property type="match status" value="1"/>
</dbReference>
<dbReference type="NCBIfam" id="TIGR02415">
    <property type="entry name" value="23BDH"/>
    <property type="match status" value="1"/>
</dbReference>
<dbReference type="GO" id="GO:0045150">
    <property type="term" value="P:acetoin catabolic process"/>
    <property type="evidence" value="ECO:0007669"/>
    <property type="project" value="InterPro"/>
</dbReference>
<evidence type="ECO:0000256" key="3">
    <source>
        <dbReference type="ARBA" id="ARBA00012848"/>
    </source>
</evidence>
<evidence type="ECO:0000256" key="6">
    <source>
        <dbReference type="ARBA" id="ARBA00023027"/>
    </source>
</evidence>
<evidence type="ECO:0000313" key="15">
    <source>
        <dbReference type="Proteomes" id="UP000050816"/>
    </source>
</evidence>
<dbReference type="SUPFAM" id="SSF51735">
    <property type="entry name" value="NAD(P)-binding Rossmann-fold domains"/>
    <property type="match status" value="1"/>
</dbReference>
<feature type="binding site" evidence="11">
    <location>
        <position position="161"/>
    </location>
    <ligand>
        <name>NAD(+)</name>
        <dbReference type="ChEBI" id="CHEBI:57540"/>
    </ligand>
</feature>
<feature type="domain" description="Ketoreductase" evidence="13">
    <location>
        <begin position="8"/>
        <end position="188"/>
    </location>
</feature>
<name>A0A0R1UGH4_9LACO</name>
<comment type="caution">
    <text evidence="14">The sequence shown here is derived from an EMBL/GenBank/DDBJ whole genome shotgun (WGS) entry which is preliminary data.</text>
</comment>
<feature type="binding site" evidence="11">
    <location>
        <begin position="64"/>
        <end position="65"/>
    </location>
    <ligand>
        <name>NAD(+)</name>
        <dbReference type="ChEBI" id="CHEBI:57540"/>
    </ligand>
</feature>
<reference evidence="14 15" key="1">
    <citation type="journal article" date="2015" name="Genome Announc.">
        <title>Expanding the biotechnology potential of lactobacilli through comparative genomics of 213 strains and associated genera.</title>
        <authorList>
            <person name="Sun Z."/>
            <person name="Harris H.M."/>
            <person name="McCann A."/>
            <person name="Guo C."/>
            <person name="Argimon S."/>
            <person name="Zhang W."/>
            <person name="Yang X."/>
            <person name="Jeffery I.B."/>
            <person name="Cooney J.C."/>
            <person name="Kagawa T.F."/>
            <person name="Liu W."/>
            <person name="Song Y."/>
            <person name="Salvetti E."/>
            <person name="Wrobel A."/>
            <person name="Rasinkangas P."/>
            <person name="Parkhill J."/>
            <person name="Rea M.C."/>
            <person name="O'Sullivan O."/>
            <person name="Ritari J."/>
            <person name="Douillard F.P."/>
            <person name="Paul Ross R."/>
            <person name="Yang R."/>
            <person name="Briner A.E."/>
            <person name="Felis G.E."/>
            <person name="de Vos W.M."/>
            <person name="Barrangou R."/>
            <person name="Klaenhammer T.R."/>
            <person name="Caufield P.W."/>
            <person name="Cui Y."/>
            <person name="Zhang H."/>
            <person name="O'Toole P.W."/>
        </authorList>
    </citation>
    <scope>NUCLEOTIDE SEQUENCE [LARGE SCALE GENOMIC DNA]</scope>
    <source>
        <strain evidence="14 15">DSM 15946</strain>
    </source>
</reference>
<sequence>MEFFMTKKVAMVTGAGQGIGEAIALRLAKDGFAVALVARRANKLEDVKQKIEQAGGEALVVAADVAKREEIFAAVEKTVEHFGDFNVMINNAGVAPTTPIDTITEDDIDYVYSVNVAGTIFGIQAAHAAFKQLGHPGKIINATSQAGVVGNPNLTVYSSSKFAIRGITQVVARELAEEGTTVNAFAPGIVKTPMMYDIAHKVGQNAGKDDEWGMQTFAKDIALKRLSEPEDVANAVAFLAGPDSDYITGQTLEVDGGMQFH</sequence>
<evidence type="ECO:0000256" key="5">
    <source>
        <dbReference type="ARBA" id="ARBA00023002"/>
    </source>
</evidence>
<evidence type="ECO:0000256" key="1">
    <source>
        <dbReference type="ARBA" id="ARBA00003200"/>
    </source>
</evidence>
<dbReference type="PANTHER" id="PTHR42879:SF2">
    <property type="entry name" value="3-OXOACYL-[ACYL-CARRIER-PROTEIN] REDUCTASE FABG"/>
    <property type="match status" value="1"/>
</dbReference>
<organism evidence="14 15">
    <name type="scientific">Limosilactobacillus ingluviei DSM 15946</name>
    <dbReference type="NCBI Taxonomy" id="1423760"/>
    <lineage>
        <taxon>Bacteria</taxon>
        <taxon>Bacillati</taxon>
        <taxon>Bacillota</taxon>
        <taxon>Bacilli</taxon>
        <taxon>Lactobacillales</taxon>
        <taxon>Lactobacillaceae</taxon>
        <taxon>Limosilactobacillus</taxon>
    </lineage>
</organism>
<keyword evidence="5" id="KW-0560">Oxidoreductase</keyword>
<dbReference type="PRINTS" id="PR00080">
    <property type="entry name" value="SDRFAMILY"/>
</dbReference>
<dbReference type="Pfam" id="PF00106">
    <property type="entry name" value="adh_short"/>
    <property type="match status" value="1"/>
</dbReference>
<keyword evidence="6 11" id="KW-0520">NAD</keyword>
<evidence type="ECO:0000256" key="7">
    <source>
        <dbReference type="ARBA" id="ARBA00029989"/>
    </source>
</evidence>
<dbReference type="GO" id="GO:0008206">
    <property type="term" value="P:bile acid metabolic process"/>
    <property type="evidence" value="ECO:0007669"/>
    <property type="project" value="UniProtKB-ARBA"/>
</dbReference>
<dbReference type="PATRIC" id="fig|1423760.3.peg.2034"/>
<evidence type="ECO:0000256" key="11">
    <source>
        <dbReference type="PIRSR" id="PIRSR614007-2"/>
    </source>
</evidence>
<evidence type="ECO:0000259" key="13">
    <source>
        <dbReference type="SMART" id="SM00822"/>
    </source>
</evidence>
<gene>
    <name evidence="14" type="ORF">FC43_GL001945</name>
</gene>
<feature type="binding site" evidence="11">
    <location>
        <begin position="17"/>
        <end position="19"/>
    </location>
    <ligand>
        <name>NAD(+)</name>
        <dbReference type="ChEBI" id="CHEBI:57540"/>
    </ligand>
</feature>
<dbReference type="NCBIfam" id="NF005559">
    <property type="entry name" value="PRK07231.1"/>
    <property type="match status" value="1"/>
</dbReference>
<dbReference type="AlphaFoldDB" id="A0A0R1UGH4"/>
<proteinExistence type="inferred from homology"/>
<feature type="binding site" evidence="11">
    <location>
        <begin position="187"/>
        <end position="192"/>
    </location>
    <ligand>
        <name>NAD(+)</name>
        <dbReference type="ChEBI" id="CHEBI:57540"/>
    </ligand>
</feature>
<dbReference type="SMART" id="SM00822">
    <property type="entry name" value="PKS_KR"/>
    <property type="match status" value="1"/>
</dbReference>
<dbReference type="InterPro" id="IPR002347">
    <property type="entry name" value="SDR_fam"/>
</dbReference>
<evidence type="ECO:0000256" key="2">
    <source>
        <dbReference type="ARBA" id="ARBA00006484"/>
    </source>
</evidence>
<feature type="binding site" evidence="11">
    <location>
        <position position="91"/>
    </location>
    <ligand>
        <name>NAD(+)</name>
        <dbReference type="ChEBI" id="CHEBI:57540"/>
    </ligand>
</feature>
<dbReference type="GO" id="GO:0052588">
    <property type="term" value="F:diacetyl reductase ((S)-acetoin forming) (NAD+) activity"/>
    <property type="evidence" value="ECO:0007669"/>
    <property type="project" value="UniProtKB-EC"/>
</dbReference>
<dbReference type="InterPro" id="IPR036291">
    <property type="entry name" value="NAD(P)-bd_dom_sf"/>
</dbReference>
<dbReference type="Proteomes" id="UP000050816">
    <property type="component" value="Unassembled WGS sequence"/>
</dbReference>
<dbReference type="Gene3D" id="3.40.50.720">
    <property type="entry name" value="NAD(P)-binding Rossmann-like Domain"/>
    <property type="match status" value="1"/>
</dbReference>
<feature type="binding site" evidence="11">
    <location>
        <position position="157"/>
    </location>
    <ligand>
        <name>NAD(+)</name>
        <dbReference type="ChEBI" id="CHEBI:57540"/>
    </ligand>
</feature>
<evidence type="ECO:0000256" key="12">
    <source>
        <dbReference type="RuleBase" id="RU000363"/>
    </source>
</evidence>
<dbReference type="PROSITE" id="PS00061">
    <property type="entry name" value="ADH_SHORT"/>
    <property type="match status" value="1"/>
</dbReference>
<dbReference type="PRINTS" id="PR00081">
    <property type="entry name" value="GDHRDH"/>
</dbReference>
<dbReference type="FunFam" id="3.40.50.720:FF:000084">
    <property type="entry name" value="Short-chain dehydrogenase reductase"/>
    <property type="match status" value="1"/>
</dbReference>
<dbReference type="InterPro" id="IPR057326">
    <property type="entry name" value="KR_dom"/>
</dbReference>
<dbReference type="InterPro" id="IPR014007">
    <property type="entry name" value="23BDH"/>
</dbReference>
<comment type="similarity">
    <text evidence="2 12">Belongs to the short-chain dehydrogenases/reductases (SDR) family.</text>
</comment>